<dbReference type="CDD" id="cd02933">
    <property type="entry name" value="OYE_like_FMN"/>
    <property type="match status" value="1"/>
</dbReference>
<dbReference type="Pfam" id="PF00724">
    <property type="entry name" value="Oxidored_FMN"/>
    <property type="match status" value="1"/>
</dbReference>
<dbReference type="InterPro" id="IPR001155">
    <property type="entry name" value="OxRdtase_FMN_N"/>
</dbReference>
<evidence type="ECO:0000256" key="3">
    <source>
        <dbReference type="ARBA" id="ARBA00023002"/>
    </source>
</evidence>
<protein>
    <submittedName>
        <fullName evidence="6">N-ethylmaleimide reductase</fullName>
        <ecNumber evidence="6">1.-.-.-</ecNumber>
    </submittedName>
</protein>
<dbReference type="InterPro" id="IPR013785">
    <property type="entry name" value="Aldolase_TIM"/>
</dbReference>
<comment type="caution">
    <text evidence="6">The sequence shown here is derived from an EMBL/GenBank/DDBJ whole genome shotgun (WGS) entry which is preliminary data.</text>
</comment>
<gene>
    <name evidence="6" type="ORF">FHS75_002651</name>
</gene>
<organism evidence="6 7">
    <name type="scientific">Novosphingobium marinum</name>
    <dbReference type="NCBI Taxonomy" id="1514948"/>
    <lineage>
        <taxon>Bacteria</taxon>
        <taxon>Pseudomonadati</taxon>
        <taxon>Pseudomonadota</taxon>
        <taxon>Alphaproteobacteria</taxon>
        <taxon>Sphingomonadales</taxon>
        <taxon>Sphingomonadaceae</taxon>
        <taxon>Novosphingobium</taxon>
    </lineage>
</organism>
<feature type="region of interest" description="Disordered" evidence="4">
    <location>
        <begin position="360"/>
        <end position="381"/>
    </location>
</feature>
<keyword evidence="7" id="KW-1185">Reference proteome</keyword>
<evidence type="ECO:0000313" key="6">
    <source>
        <dbReference type="EMBL" id="NYH96312.1"/>
    </source>
</evidence>
<dbReference type="InterPro" id="IPR045247">
    <property type="entry name" value="Oye-like"/>
</dbReference>
<comment type="similarity">
    <text evidence="2">Belongs to the NADH:flavin oxidoreductase/NADH oxidase family.</text>
</comment>
<dbReference type="EMBL" id="JACBZF010000005">
    <property type="protein sequence ID" value="NYH96312.1"/>
    <property type="molecule type" value="Genomic_DNA"/>
</dbReference>
<dbReference type="GO" id="GO:0016628">
    <property type="term" value="F:oxidoreductase activity, acting on the CH-CH group of donors, NAD or NADP as acceptor"/>
    <property type="evidence" value="ECO:0007669"/>
    <property type="project" value="UniProtKB-ARBA"/>
</dbReference>
<dbReference type="RefSeq" id="WP_179408165.1">
    <property type="nucleotide sequence ID" value="NZ_BMGF01000005.1"/>
</dbReference>
<evidence type="ECO:0000256" key="1">
    <source>
        <dbReference type="ARBA" id="ARBA00001917"/>
    </source>
</evidence>
<feature type="domain" description="NADH:flavin oxidoreductase/NADH oxidase N-terminal" evidence="5">
    <location>
        <begin position="5"/>
        <end position="334"/>
    </location>
</feature>
<dbReference type="GO" id="GO:0005829">
    <property type="term" value="C:cytosol"/>
    <property type="evidence" value="ECO:0007669"/>
    <property type="project" value="UniProtKB-ARBA"/>
</dbReference>
<evidence type="ECO:0000256" key="2">
    <source>
        <dbReference type="ARBA" id="ARBA00005979"/>
    </source>
</evidence>
<proteinExistence type="inferred from homology"/>
<comment type="cofactor">
    <cofactor evidence="1">
        <name>FMN</name>
        <dbReference type="ChEBI" id="CHEBI:58210"/>
    </cofactor>
</comment>
<sequence>MSIDSLFQPLDLGRIRMRNRIAMAPMTRQRSTLRGVPTDLNVEHYRQRASAGLIITEGTSPSPMGNGYLFAPGNYTDEQQAGWARVADAVHERGGAIFMQVMHVGRLSDPLMLDGAQPIAPSAVQPDPTARHYTVSCPRPKRPYPEPREMTHAEVLSTIDEFKACTERALAAGLDGVELHAASGYLPMQFLSQNTNLRTDEWGGTLEKRCAFVLACVDAMAEVAGPKFVAVKVAPGWTFHDVFDDDAPATYGHLLRELSKRDIAYLQLGNYFVDWDVYGILRPQFDGPVLYTAGFTRQTGAEAIESGGADGIAFGQAFIANPDLAERYRDGSKLNRPDLATYYTQGKEGYTDYPTVAEMTEDTPSQDVDAAPTPVGVETTG</sequence>
<accession>A0A7Y9XXC7</accession>
<dbReference type="SUPFAM" id="SSF51395">
    <property type="entry name" value="FMN-linked oxidoreductases"/>
    <property type="match status" value="1"/>
</dbReference>
<dbReference type="PANTHER" id="PTHR22893:SF91">
    <property type="entry name" value="NADPH DEHYDROGENASE 2-RELATED"/>
    <property type="match status" value="1"/>
</dbReference>
<dbReference type="Proteomes" id="UP000522081">
    <property type="component" value="Unassembled WGS sequence"/>
</dbReference>
<dbReference type="EC" id="1.-.-.-" evidence="6"/>
<dbReference type="FunFam" id="3.20.20.70:FF:000059">
    <property type="entry name" value="N-ethylmaleimide reductase, FMN-linked"/>
    <property type="match status" value="1"/>
</dbReference>
<dbReference type="PANTHER" id="PTHR22893">
    <property type="entry name" value="NADH OXIDOREDUCTASE-RELATED"/>
    <property type="match status" value="1"/>
</dbReference>
<feature type="region of interest" description="Disordered" evidence="4">
    <location>
        <begin position="120"/>
        <end position="147"/>
    </location>
</feature>
<name>A0A7Y9XXC7_9SPHN</name>
<dbReference type="Gene3D" id="3.20.20.70">
    <property type="entry name" value="Aldolase class I"/>
    <property type="match status" value="1"/>
</dbReference>
<reference evidence="6 7" key="1">
    <citation type="submission" date="2020-07" db="EMBL/GenBank/DDBJ databases">
        <title>Genomic Encyclopedia of Type Strains, Phase IV (KMG-IV): sequencing the most valuable type-strain genomes for metagenomic binning, comparative biology and taxonomic classification.</title>
        <authorList>
            <person name="Goeker M."/>
        </authorList>
    </citation>
    <scope>NUCLEOTIDE SEQUENCE [LARGE SCALE GENOMIC DNA]</scope>
    <source>
        <strain evidence="6 7">DSM 29043</strain>
    </source>
</reference>
<keyword evidence="3 6" id="KW-0560">Oxidoreductase</keyword>
<evidence type="ECO:0000313" key="7">
    <source>
        <dbReference type="Proteomes" id="UP000522081"/>
    </source>
</evidence>
<dbReference type="GO" id="GO:0010181">
    <property type="term" value="F:FMN binding"/>
    <property type="evidence" value="ECO:0007669"/>
    <property type="project" value="InterPro"/>
</dbReference>
<evidence type="ECO:0000259" key="5">
    <source>
        <dbReference type="Pfam" id="PF00724"/>
    </source>
</evidence>
<evidence type="ECO:0000256" key="4">
    <source>
        <dbReference type="SAM" id="MobiDB-lite"/>
    </source>
</evidence>
<dbReference type="AlphaFoldDB" id="A0A7Y9XXC7"/>